<dbReference type="SUPFAM" id="SSF53613">
    <property type="entry name" value="Ribokinase-like"/>
    <property type="match status" value="1"/>
</dbReference>
<organism evidence="4 5">
    <name type="scientific">Salinarimonas ramus</name>
    <dbReference type="NCBI Taxonomy" id="690164"/>
    <lineage>
        <taxon>Bacteria</taxon>
        <taxon>Pseudomonadati</taxon>
        <taxon>Pseudomonadota</taxon>
        <taxon>Alphaproteobacteria</taxon>
        <taxon>Hyphomicrobiales</taxon>
        <taxon>Salinarimonadaceae</taxon>
        <taxon>Salinarimonas</taxon>
    </lineage>
</organism>
<keyword evidence="5" id="KW-1185">Reference proteome</keyword>
<dbReference type="Pfam" id="PF00294">
    <property type="entry name" value="PfkB"/>
    <property type="match status" value="1"/>
</dbReference>
<evidence type="ECO:0000256" key="1">
    <source>
        <dbReference type="ARBA" id="ARBA00022679"/>
    </source>
</evidence>
<dbReference type="InterPro" id="IPR002173">
    <property type="entry name" value="Carboh/pur_kinase_PfkB_CS"/>
</dbReference>
<gene>
    <name evidence="4" type="ORF">GCM10011322_07820</name>
</gene>
<reference evidence="4 5" key="1">
    <citation type="journal article" date="2014" name="Int. J. Syst. Evol. Microbiol.">
        <title>Complete genome sequence of Corynebacterium casei LMG S-19264T (=DSM 44701T), isolated from a smear-ripened cheese.</title>
        <authorList>
            <consortium name="US DOE Joint Genome Institute (JGI-PGF)"/>
            <person name="Walter F."/>
            <person name="Albersmeier A."/>
            <person name="Kalinowski J."/>
            <person name="Ruckert C."/>
        </authorList>
    </citation>
    <scope>NUCLEOTIDE SEQUENCE [LARGE SCALE GENOMIC DNA]</scope>
    <source>
        <strain evidence="4 5">CGMCC 1.9161</strain>
    </source>
</reference>
<evidence type="ECO:0000259" key="3">
    <source>
        <dbReference type="Pfam" id="PF00294"/>
    </source>
</evidence>
<accession>A0A917V1Y8</accession>
<dbReference type="PANTHER" id="PTHR10584">
    <property type="entry name" value="SUGAR KINASE"/>
    <property type="match status" value="1"/>
</dbReference>
<dbReference type="Gene3D" id="3.40.1190.20">
    <property type="match status" value="1"/>
</dbReference>
<dbReference type="InterPro" id="IPR011611">
    <property type="entry name" value="PfkB_dom"/>
</dbReference>
<evidence type="ECO:0000256" key="2">
    <source>
        <dbReference type="ARBA" id="ARBA00022777"/>
    </source>
</evidence>
<sequence length="309" mass="30664">MRPPPPRRILCLGGAAVDRTYVVRDAVRLGTSNPAGAGVSHGGVARNVAENLARLGSRVALASVVGDDAPGGEIAEALARLGVDLSGIERIAGARTAEYVAVLAPDGALHVGLAAMDVLAGLDAGFVARAACDDAGLVFADANCGADALGALLARARSAPWRLAIDAVSVAKSARLPRDLRGIDVLFCARDEAQALVGDSGPPEDLAHALVARGAAAAIVTLGADGLVQADAQGAIRWPAPAARVVDVTGAGDALIAGTLHRLASGATLTDALAAGQALARLTIARPGAVRADLSPALLAEALADGAPT</sequence>
<dbReference type="PROSITE" id="PS00583">
    <property type="entry name" value="PFKB_KINASES_1"/>
    <property type="match status" value="1"/>
</dbReference>
<comment type="caution">
    <text evidence="4">The sequence shown here is derived from an EMBL/GenBank/DDBJ whole genome shotgun (WGS) entry which is preliminary data.</text>
</comment>
<keyword evidence="2 4" id="KW-0418">Kinase</keyword>
<dbReference type="AlphaFoldDB" id="A0A917V1Y8"/>
<keyword evidence="1" id="KW-0808">Transferase</keyword>
<feature type="domain" description="Carbohydrate kinase PfkB" evidence="3">
    <location>
        <begin position="8"/>
        <end position="290"/>
    </location>
</feature>
<evidence type="ECO:0000313" key="4">
    <source>
        <dbReference type="EMBL" id="GGK23513.1"/>
    </source>
</evidence>
<dbReference type="EMBL" id="BMMF01000002">
    <property type="protein sequence ID" value="GGK23513.1"/>
    <property type="molecule type" value="Genomic_DNA"/>
</dbReference>
<dbReference type="InterPro" id="IPR029056">
    <property type="entry name" value="Ribokinase-like"/>
</dbReference>
<proteinExistence type="predicted"/>
<dbReference type="PANTHER" id="PTHR10584:SF166">
    <property type="entry name" value="RIBOKINASE"/>
    <property type="match status" value="1"/>
</dbReference>
<evidence type="ECO:0000313" key="5">
    <source>
        <dbReference type="Proteomes" id="UP000600449"/>
    </source>
</evidence>
<name>A0A917V1Y8_9HYPH</name>
<dbReference type="GO" id="GO:0016301">
    <property type="term" value="F:kinase activity"/>
    <property type="evidence" value="ECO:0007669"/>
    <property type="project" value="UniProtKB-KW"/>
</dbReference>
<dbReference type="Proteomes" id="UP000600449">
    <property type="component" value="Unassembled WGS sequence"/>
</dbReference>
<protein>
    <submittedName>
        <fullName evidence="4">Carbohydrate kinase</fullName>
    </submittedName>
</protein>